<dbReference type="OrthoDB" id="2987906at2"/>
<dbReference type="AlphaFoldDB" id="A0A2T5BYT5"/>
<organism evidence="3 4">
    <name type="scientific">Mangrovibacterium marinum</name>
    <dbReference type="NCBI Taxonomy" id="1639118"/>
    <lineage>
        <taxon>Bacteria</taxon>
        <taxon>Pseudomonadati</taxon>
        <taxon>Bacteroidota</taxon>
        <taxon>Bacteroidia</taxon>
        <taxon>Marinilabiliales</taxon>
        <taxon>Prolixibacteraceae</taxon>
        <taxon>Mangrovibacterium</taxon>
    </lineage>
</organism>
<dbReference type="GO" id="GO:0006260">
    <property type="term" value="P:DNA replication"/>
    <property type="evidence" value="ECO:0007669"/>
    <property type="project" value="InterPro"/>
</dbReference>
<feature type="domain" description="Replication-associated protein G2P N-terminal" evidence="2">
    <location>
        <begin position="96"/>
        <end position="292"/>
    </location>
</feature>
<evidence type="ECO:0000313" key="4">
    <source>
        <dbReference type="Proteomes" id="UP000243525"/>
    </source>
</evidence>
<name>A0A2T5BYT5_9BACT</name>
<keyword evidence="4" id="KW-1185">Reference proteome</keyword>
<reference evidence="3 4" key="1">
    <citation type="submission" date="2018-04" db="EMBL/GenBank/DDBJ databases">
        <title>Genomic Encyclopedia of Archaeal and Bacterial Type Strains, Phase II (KMG-II): from individual species to whole genera.</title>
        <authorList>
            <person name="Goeker M."/>
        </authorList>
    </citation>
    <scope>NUCLEOTIDE SEQUENCE [LARGE SCALE GENOMIC DNA]</scope>
    <source>
        <strain evidence="3 4">DSM 28823</strain>
    </source>
</reference>
<gene>
    <name evidence="3" type="ORF">C8N47_1175</name>
</gene>
<evidence type="ECO:0000259" key="2">
    <source>
        <dbReference type="Pfam" id="PF05144"/>
    </source>
</evidence>
<evidence type="ECO:0000256" key="1">
    <source>
        <dbReference type="SAM" id="Coils"/>
    </source>
</evidence>
<keyword evidence="1" id="KW-0175">Coiled coil</keyword>
<accession>A0A2T5BYT5</accession>
<evidence type="ECO:0000313" key="3">
    <source>
        <dbReference type="EMBL" id="PTN07413.1"/>
    </source>
</evidence>
<dbReference type="Pfam" id="PF05144">
    <property type="entry name" value="Phage_CRI"/>
    <property type="match status" value="1"/>
</dbReference>
<comment type="caution">
    <text evidence="3">The sequence shown here is derived from an EMBL/GenBank/DDBJ whole genome shotgun (WGS) entry which is preliminary data.</text>
</comment>
<protein>
    <submittedName>
        <fullName evidence="3">II/X family phage/plasmid replication protein</fullName>
    </submittedName>
</protein>
<dbReference type="EMBL" id="QAAD01000017">
    <property type="protein sequence ID" value="PTN07413.1"/>
    <property type="molecule type" value="Genomic_DNA"/>
</dbReference>
<sequence>MIDSIVLRFHSLSQYPEIIQRLRKTGEGTNFYERSNPHKDDLVDSETGEVIDKDSYLRLSEIEYSDTGKVWTLYKNKVRTKSHYDLSYRVDMKQDFVEFNFSVPKYLFGTNLKQFIPHPNEKYHNFPIDLLRTMEFHLSNTFDWLTRFLNEFLLDWFDGIEIDKKDIEINRIDIAYNQIFNSKEDALQYLEFQKRIKKSYIRENSNYKADWSTSIFLSTERYGAKIYHKGSEYKGKNGDKSKHLRVNREKKETIFPVNDELDKDGNVLKEGLQSFADRILRYEITFRKSYMSYLFKKHLFANKCPFLKALHKEYKAVKKIKSKCEREIEKAQKGKQLTEKEKQIYMTAFISLPREKKDAFFQYEGILNKRNSFRLTITEEDVKGNSTIENIYFKTGYNPVIPVNALFSRELLHEMFKVFMSFMEEFQLKKLDKYEDNIQKVILYNREVDRLNASIEDPKQHKKRINETLANQILFNLQHHSLDEMVQLKLISRRTKYNYLKVLERLDISKNTILSRNLFESNEVDFTLYFDLLL</sequence>
<proteinExistence type="predicted"/>
<dbReference type="InterPro" id="IPR022686">
    <property type="entry name" value="G2P_N"/>
</dbReference>
<feature type="coiled-coil region" evidence="1">
    <location>
        <begin position="307"/>
        <end position="341"/>
    </location>
</feature>
<dbReference type="RefSeq" id="WP_107823252.1">
    <property type="nucleotide sequence ID" value="NZ_OY782574.1"/>
</dbReference>
<dbReference type="Proteomes" id="UP000243525">
    <property type="component" value="Unassembled WGS sequence"/>
</dbReference>